<dbReference type="Pfam" id="PF25209">
    <property type="entry name" value="Phage_capsid_4"/>
    <property type="match status" value="1"/>
</dbReference>
<evidence type="ECO:0008006" key="2">
    <source>
        <dbReference type="Google" id="ProtNLM"/>
    </source>
</evidence>
<gene>
    <name evidence="1" type="ORF">LCGC14_0251610</name>
</gene>
<organism evidence="1">
    <name type="scientific">marine sediment metagenome</name>
    <dbReference type="NCBI Taxonomy" id="412755"/>
    <lineage>
        <taxon>unclassified sequences</taxon>
        <taxon>metagenomes</taxon>
        <taxon>ecological metagenomes</taxon>
    </lineage>
</organism>
<name>A0A0F9U903_9ZZZZ</name>
<dbReference type="EMBL" id="LAZR01000131">
    <property type="protein sequence ID" value="KKN88089.1"/>
    <property type="molecule type" value="Genomic_DNA"/>
</dbReference>
<protein>
    <recommendedName>
        <fullName evidence="2">Bacteriophage Mu GpT domain-containing protein</fullName>
    </recommendedName>
</protein>
<reference evidence="1" key="1">
    <citation type="journal article" date="2015" name="Nature">
        <title>Complex archaea that bridge the gap between prokaryotes and eukaryotes.</title>
        <authorList>
            <person name="Spang A."/>
            <person name="Saw J.H."/>
            <person name="Jorgensen S.L."/>
            <person name="Zaremba-Niedzwiedzka K."/>
            <person name="Martijn J."/>
            <person name="Lind A.E."/>
            <person name="van Eijk R."/>
            <person name="Schleper C."/>
            <person name="Guy L."/>
            <person name="Ettema T.J."/>
        </authorList>
    </citation>
    <scope>NUCLEOTIDE SEQUENCE</scope>
</reference>
<evidence type="ECO:0000313" key="1">
    <source>
        <dbReference type="EMBL" id="KKN88089.1"/>
    </source>
</evidence>
<dbReference type="AlphaFoldDB" id="A0A0F9U903"/>
<comment type="caution">
    <text evidence="1">The sequence shown here is derived from an EMBL/GenBank/DDBJ whole genome shotgun (WGS) entry which is preliminary data.</text>
</comment>
<accession>A0A0F9U903</accession>
<proteinExistence type="predicted"/>
<sequence>MTVVREQFDSLLRPGARKVFVDDYNELPAIYPGIFDVNTSGKAYEDELVMTGMPIAVKRPEGASIAMDRPKFRARVRYIHTGFGLGYEITREAVRDDVYGALNSQGAANLARSMREAEEVTAHAVLNGAFTTILSYDGESLIGVAHQGVGGLVFTNRPAADVDLSTTALKGSLERFMDLRTDRDLKINVMPSRCLVSIFGWFQALEILQTQVVTTTLAADGIESLEAANVVSRQGLMPMRSQYLTDADAWFTLVPKTTKSYPLRFFWRDPPEDVGGFDGREQVAWFGILARLSAGATDWRGIDGSSGA</sequence>